<evidence type="ECO:0000313" key="2">
    <source>
        <dbReference type="WBParaSite" id="MCU_004660-RA"/>
    </source>
</evidence>
<reference evidence="2" key="1">
    <citation type="submission" date="2019-11" db="UniProtKB">
        <authorList>
            <consortium name="WormBaseParasite"/>
        </authorList>
    </citation>
    <scope>IDENTIFICATION</scope>
</reference>
<name>A0A5K3F1F0_MESCO</name>
<sequence>MKKTGTTEQALLTNHRPEPHMSGAVHPSPPRSLRSSSEDWQRPVWSNMSVPLYATTRFMLVKSALRTQLVWQGD</sequence>
<dbReference type="WBParaSite" id="MCU_004660-RA">
    <property type="protein sequence ID" value="MCU_004660-RA"/>
    <property type="gene ID" value="MCU_004660"/>
</dbReference>
<organism evidence="2">
    <name type="scientific">Mesocestoides corti</name>
    <name type="common">Flatworm</name>
    <dbReference type="NCBI Taxonomy" id="53468"/>
    <lineage>
        <taxon>Eukaryota</taxon>
        <taxon>Metazoa</taxon>
        <taxon>Spiralia</taxon>
        <taxon>Lophotrochozoa</taxon>
        <taxon>Platyhelminthes</taxon>
        <taxon>Cestoda</taxon>
        <taxon>Eucestoda</taxon>
        <taxon>Cyclophyllidea</taxon>
        <taxon>Mesocestoididae</taxon>
        <taxon>Mesocestoides</taxon>
    </lineage>
</organism>
<protein>
    <submittedName>
        <fullName evidence="2">Uncharacterized protein</fullName>
    </submittedName>
</protein>
<proteinExistence type="predicted"/>
<feature type="region of interest" description="Disordered" evidence="1">
    <location>
        <begin position="1"/>
        <end position="40"/>
    </location>
</feature>
<feature type="compositionally biased region" description="Polar residues" evidence="1">
    <location>
        <begin position="1"/>
        <end position="12"/>
    </location>
</feature>
<evidence type="ECO:0000256" key="1">
    <source>
        <dbReference type="SAM" id="MobiDB-lite"/>
    </source>
</evidence>
<accession>A0A5K3F1F0</accession>
<dbReference type="AlphaFoldDB" id="A0A5K3F1F0"/>